<evidence type="ECO:0000259" key="6">
    <source>
        <dbReference type="PROSITE" id="PS51935"/>
    </source>
</evidence>
<evidence type="ECO:0000256" key="5">
    <source>
        <dbReference type="SAM" id="MobiDB-lite"/>
    </source>
</evidence>
<dbReference type="PROSITE" id="PS51935">
    <property type="entry name" value="NLPC_P60"/>
    <property type="match status" value="1"/>
</dbReference>
<sequence length="255" mass="25845">MSGSHAYREAKTGILNSSAGRGVIAALAFGTVTGSLIPAATADTQDAKATPLKAVSNPHANNEAVATEAVTAPADAQWKIEQIEVGDTQAIADAFSVEAAPEVEVAAPAAEAQTTTETATRGTSTQAATAADEEDVTPRAAVSGSGSSVTGTALAYAGSPYRWGGTTPSGWDCIGFVRWVYAQHGVSIGSTPASVLSAGRQVAYSDVQPGDILYWPGHVAISLGNGKNVAAWNPSMGTTVGPDSWVGTPTVIRVF</sequence>
<dbReference type="EC" id="3.4.22.-" evidence="7"/>
<evidence type="ECO:0000256" key="1">
    <source>
        <dbReference type="ARBA" id="ARBA00007074"/>
    </source>
</evidence>
<feature type="region of interest" description="Disordered" evidence="5">
    <location>
        <begin position="106"/>
        <end position="148"/>
    </location>
</feature>
<keyword evidence="3 7" id="KW-0378">Hydrolase</keyword>
<dbReference type="AlphaFoldDB" id="A0A7Z9C7W1"/>
<protein>
    <submittedName>
        <fullName evidence="7">NLP/P60 protein</fullName>
        <ecNumber evidence="7">3.4.22.-</ecNumber>
    </submittedName>
</protein>
<dbReference type="PANTHER" id="PTHR47053">
    <property type="entry name" value="MUREIN DD-ENDOPEPTIDASE MEPH-RELATED"/>
    <property type="match status" value="1"/>
</dbReference>
<keyword evidence="2" id="KW-0645">Protease</keyword>
<accession>A0A7Z9C7W1</accession>
<dbReference type="PANTHER" id="PTHR47053:SF1">
    <property type="entry name" value="MUREIN DD-ENDOPEPTIDASE MEPH-RELATED"/>
    <property type="match status" value="1"/>
</dbReference>
<dbReference type="SUPFAM" id="SSF54001">
    <property type="entry name" value="Cysteine proteinases"/>
    <property type="match status" value="1"/>
</dbReference>
<name>A0A7Z9C7W1_9ACTO</name>
<feature type="domain" description="NlpC/P60" evidence="6">
    <location>
        <begin position="143"/>
        <end position="255"/>
    </location>
</feature>
<evidence type="ECO:0000313" key="7">
    <source>
        <dbReference type="EMBL" id="VDG75764.1"/>
    </source>
</evidence>
<evidence type="ECO:0000313" key="8">
    <source>
        <dbReference type="Proteomes" id="UP000269974"/>
    </source>
</evidence>
<dbReference type="RefSeq" id="WP_185933707.1">
    <property type="nucleotide sequence ID" value="NZ_UYIO01000001.1"/>
</dbReference>
<proteinExistence type="inferred from homology"/>
<feature type="compositionally biased region" description="Low complexity" evidence="5">
    <location>
        <begin position="106"/>
        <end position="120"/>
    </location>
</feature>
<dbReference type="Gene3D" id="3.90.1720.10">
    <property type="entry name" value="endopeptidase domain like (from Nostoc punctiforme)"/>
    <property type="match status" value="1"/>
</dbReference>
<evidence type="ECO:0000256" key="2">
    <source>
        <dbReference type="ARBA" id="ARBA00022670"/>
    </source>
</evidence>
<evidence type="ECO:0000256" key="4">
    <source>
        <dbReference type="ARBA" id="ARBA00022807"/>
    </source>
</evidence>
<comment type="caution">
    <text evidence="7">The sequence shown here is derived from an EMBL/GenBank/DDBJ whole genome shotgun (WGS) entry which is preliminary data.</text>
</comment>
<reference evidence="7 8" key="1">
    <citation type="submission" date="2018-11" db="EMBL/GenBank/DDBJ databases">
        <authorList>
            <consortium name="Pathogen Informatics"/>
        </authorList>
    </citation>
    <scope>NUCLEOTIDE SEQUENCE [LARGE SCALE GENOMIC DNA]</scope>
    <source>
        <strain evidence="7 8">NCTC10327</strain>
    </source>
</reference>
<dbReference type="Proteomes" id="UP000269974">
    <property type="component" value="Unassembled WGS sequence"/>
</dbReference>
<dbReference type="GO" id="GO:0008234">
    <property type="term" value="F:cysteine-type peptidase activity"/>
    <property type="evidence" value="ECO:0007669"/>
    <property type="project" value="UniProtKB-KW"/>
</dbReference>
<dbReference type="InterPro" id="IPR000064">
    <property type="entry name" value="NLP_P60_dom"/>
</dbReference>
<dbReference type="InterPro" id="IPR051202">
    <property type="entry name" value="Peptidase_C40"/>
</dbReference>
<organism evidence="7 8">
    <name type="scientific">Actinobaculum suis</name>
    <dbReference type="NCBI Taxonomy" id="1657"/>
    <lineage>
        <taxon>Bacteria</taxon>
        <taxon>Bacillati</taxon>
        <taxon>Actinomycetota</taxon>
        <taxon>Actinomycetes</taxon>
        <taxon>Actinomycetales</taxon>
        <taxon>Actinomycetaceae</taxon>
        <taxon>Actinobaculum</taxon>
    </lineage>
</organism>
<dbReference type="GO" id="GO:0006508">
    <property type="term" value="P:proteolysis"/>
    <property type="evidence" value="ECO:0007669"/>
    <property type="project" value="UniProtKB-KW"/>
</dbReference>
<dbReference type="InterPro" id="IPR038765">
    <property type="entry name" value="Papain-like_cys_pep_sf"/>
</dbReference>
<dbReference type="Pfam" id="PF00877">
    <property type="entry name" value="NLPC_P60"/>
    <property type="match status" value="1"/>
</dbReference>
<dbReference type="EMBL" id="UYIO01000001">
    <property type="protein sequence ID" value="VDG75764.1"/>
    <property type="molecule type" value="Genomic_DNA"/>
</dbReference>
<keyword evidence="4" id="KW-0788">Thiol protease</keyword>
<comment type="similarity">
    <text evidence="1">Belongs to the peptidase C40 family.</text>
</comment>
<gene>
    <name evidence="7" type="ORF">NCTC10327_00451</name>
</gene>
<evidence type="ECO:0000256" key="3">
    <source>
        <dbReference type="ARBA" id="ARBA00022801"/>
    </source>
</evidence>